<dbReference type="InterPro" id="IPR050739">
    <property type="entry name" value="MFP"/>
</dbReference>
<reference evidence="6 7" key="1">
    <citation type="submission" date="2023-04" db="EMBL/GenBank/DDBJ databases">
        <title>Complete genome sequence of Alisedimentitalea scapharcae.</title>
        <authorList>
            <person name="Rong J.-C."/>
            <person name="Yi M.-L."/>
            <person name="Zhao Q."/>
        </authorList>
    </citation>
    <scope>NUCLEOTIDE SEQUENCE [LARGE SCALE GENOMIC DNA]</scope>
    <source>
        <strain evidence="6 7">KCTC 42119</strain>
        <plasmid evidence="6 7">unnamed4</plasmid>
    </source>
</reference>
<evidence type="ECO:0000313" key="7">
    <source>
        <dbReference type="Proteomes" id="UP001623232"/>
    </source>
</evidence>
<sequence>MIELILTSFPLVIRIMYLRWRGIPVTLYNVHRAVFLWFVIAVALFFTVFYYYPKSYTGLVPFRIVPVVAENGGTVTQVLVKPGDHVATGDLLFTVENTSEQAAVDVAEHQVVELQNAIEAGEVEVRTAQAVLKGAEAGLAQIELSLADQTALKDRNSAAFRENEFERAQNTRLARLSEVEAARTQLESASLRVTSVLPAQLETAESMLEQAQAELAKTRVYAVVDGTVEQLTLNVGARAGQTALSAAMVIVPDDRADPTSEVAAGFSQVASAVLYEGMAAEIACDSNFNASMRNTVLPARLVRLQEVIAAGQIKPTGYLMETSERAQRGEIVAHFKLVHPEHTELLIDGSGCMVQAYTTHVTGPLEGSVLAHVIEALGALKAILLRIKVWVALASGIGLTGGGH</sequence>
<dbReference type="PANTHER" id="PTHR30386:SF26">
    <property type="entry name" value="TRANSPORT PROTEIN COMB"/>
    <property type="match status" value="1"/>
</dbReference>
<evidence type="ECO:0000256" key="5">
    <source>
        <dbReference type="SAM" id="Phobius"/>
    </source>
</evidence>
<organism evidence="6 7">
    <name type="scientific">Aliisedimentitalea scapharcae</name>
    <dbReference type="NCBI Taxonomy" id="1524259"/>
    <lineage>
        <taxon>Bacteria</taxon>
        <taxon>Pseudomonadati</taxon>
        <taxon>Pseudomonadota</taxon>
        <taxon>Alphaproteobacteria</taxon>
        <taxon>Rhodobacterales</taxon>
        <taxon>Roseobacteraceae</taxon>
        <taxon>Aliisedimentitalea</taxon>
    </lineage>
</organism>
<geneLocation type="plasmid" evidence="6 7">
    <name>unnamed4</name>
</geneLocation>
<keyword evidence="4 5" id="KW-0472">Membrane</keyword>
<dbReference type="SUPFAM" id="SSF111369">
    <property type="entry name" value="HlyD-like secretion proteins"/>
    <property type="match status" value="1"/>
</dbReference>
<protein>
    <submittedName>
        <fullName evidence="6">Biotin/lipoyl-binding protein</fullName>
    </submittedName>
</protein>
<evidence type="ECO:0000256" key="1">
    <source>
        <dbReference type="ARBA" id="ARBA00004167"/>
    </source>
</evidence>
<dbReference type="RefSeq" id="WP_343211928.1">
    <property type="nucleotide sequence ID" value="NZ_CP123585.1"/>
</dbReference>
<keyword evidence="6" id="KW-0614">Plasmid</keyword>
<dbReference type="PANTHER" id="PTHR30386">
    <property type="entry name" value="MEMBRANE FUSION SUBUNIT OF EMRAB-TOLC MULTIDRUG EFFLUX PUMP"/>
    <property type="match status" value="1"/>
</dbReference>
<dbReference type="Gene3D" id="2.40.50.100">
    <property type="match status" value="1"/>
</dbReference>
<keyword evidence="2 5" id="KW-0812">Transmembrane</keyword>
<keyword evidence="3 5" id="KW-1133">Transmembrane helix</keyword>
<name>A0ABZ2XYN5_9RHOB</name>
<dbReference type="EMBL" id="CP123585">
    <property type="protein sequence ID" value="WZK91223.1"/>
    <property type="molecule type" value="Genomic_DNA"/>
</dbReference>
<feature type="transmembrane region" description="Helical" evidence="5">
    <location>
        <begin position="34"/>
        <end position="53"/>
    </location>
</feature>
<evidence type="ECO:0000256" key="2">
    <source>
        <dbReference type="ARBA" id="ARBA00022692"/>
    </source>
</evidence>
<evidence type="ECO:0000256" key="3">
    <source>
        <dbReference type="ARBA" id="ARBA00022989"/>
    </source>
</evidence>
<gene>
    <name evidence="6" type="ORF">QEZ52_20780</name>
</gene>
<evidence type="ECO:0000313" key="6">
    <source>
        <dbReference type="EMBL" id="WZK91223.1"/>
    </source>
</evidence>
<keyword evidence="7" id="KW-1185">Reference proteome</keyword>
<accession>A0ABZ2XYN5</accession>
<dbReference type="Proteomes" id="UP001623232">
    <property type="component" value="Plasmid unnamed4"/>
</dbReference>
<proteinExistence type="predicted"/>
<evidence type="ECO:0000256" key="4">
    <source>
        <dbReference type="ARBA" id="ARBA00023136"/>
    </source>
</evidence>
<comment type="subcellular location">
    <subcellularLocation>
        <location evidence="1">Membrane</location>
        <topology evidence="1">Single-pass membrane protein</topology>
    </subcellularLocation>
</comment>